<accession>A0A1A6HFJ3</accession>
<keyword evidence="3" id="KW-1185">Reference proteome</keyword>
<organism evidence="2 3">
    <name type="scientific">Neotoma lepida</name>
    <name type="common">Desert woodrat</name>
    <dbReference type="NCBI Taxonomy" id="56216"/>
    <lineage>
        <taxon>Eukaryota</taxon>
        <taxon>Metazoa</taxon>
        <taxon>Chordata</taxon>
        <taxon>Craniata</taxon>
        <taxon>Vertebrata</taxon>
        <taxon>Euteleostomi</taxon>
        <taxon>Mammalia</taxon>
        <taxon>Eutheria</taxon>
        <taxon>Euarchontoglires</taxon>
        <taxon>Glires</taxon>
        <taxon>Rodentia</taxon>
        <taxon>Myomorpha</taxon>
        <taxon>Muroidea</taxon>
        <taxon>Cricetidae</taxon>
        <taxon>Neotominae</taxon>
        <taxon>Neotoma</taxon>
    </lineage>
</organism>
<dbReference type="EMBL" id="LZPO01034772">
    <property type="protein sequence ID" value="OBS77029.1"/>
    <property type="molecule type" value="Genomic_DNA"/>
</dbReference>
<evidence type="ECO:0000313" key="3">
    <source>
        <dbReference type="Proteomes" id="UP000092124"/>
    </source>
</evidence>
<dbReference type="AlphaFoldDB" id="A0A1A6HFJ3"/>
<protein>
    <submittedName>
        <fullName evidence="2">Uncharacterized protein</fullName>
    </submittedName>
</protein>
<sequence length="211" mass="23492">MAPSLKQLQLGVNVFRSIQEINKSSGVAVSDGVTKVFDDAQGIDAQGSMEIQKDQCSSAWVKTERTPLGDDTEILGECQCYRLVIYELLLVIAFDTVATSVQMSDADSRRFHGPDKAGDPNQQPYAPEPDLPGAGEWMALISDHDLRPLELFQWMRRTRTRTKFVKGSCREIQRLDDIMDVMILPNRFEKQVINAALQAPGCDLGGLQFCP</sequence>
<name>A0A1A6HFJ3_NEOLE</name>
<comment type="caution">
    <text evidence="2">The sequence shown here is derived from an EMBL/GenBank/DDBJ whole genome shotgun (WGS) entry which is preliminary data.</text>
</comment>
<reference evidence="2 3" key="1">
    <citation type="submission" date="2016-06" db="EMBL/GenBank/DDBJ databases">
        <title>The Draft Genome Sequence and Annotation of the Desert Woodrat Neotoma lepida.</title>
        <authorList>
            <person name="Campbell M."/>
            <person name="Oakeson K.F."/>
            <person name="Yandell M."/>
            <person name="Halpert J.R."/>
            <person name="Dearing D."/>
        </authorList>
    </citation>
    <scope>NUCLEOTIDE SEQUENCE [LARGE SCALE GENOMIC DNA]</scope>
    <source>
        <strain evidence="2">417</strain>
        <tissue evidence="2">Liver</tissue>
    </source>
</reference>
<evidence type="ECO:0000313" key="2">
    <source>
        <dbReference type="EMBL" id="OBS77029.1"/>
    </source>
</evidence>
<gene>
    <name evidence="2" type="ORF">A6R68_16541</name>
</gene>
<dbReference type="Proteomes" id="UP000092124">
    <property type="component" value="Unassembled WGS sequence"/>
</dbReference>
<evidence type="ECO:0000256" key="1">
    <source>
        <dbReference type="SAM" id="MobiDB-lite"/>
    </source>
</evidence>
<proteinExistence type="predicted"/>
<feature type="compositionally biased region" description="Basic and acidic residues" evidence="1">
    <location>
        <begin position="108"/>
        <end position="118"/>
    </location>
</feature>
<feature type="region of interest" description="Disordered" evidence="1">
    <location>
        <begin position="108"/>
        <end position="130"/>
    </location>
</feature>